<proteinExistence type="predicted"/>
<dbReference type="EMBL" id="JAAIJQ010000057">
    <property type="protein sequence ID" value="NEV63648.1"/>
    <property type="molecule type" value="Genomic_DNA"/>
</dbReference>
<accession>A0A6M0K1L4</accession>
<gene>
    <name evidence="2" type="ORF">G3446_17420</name>
</gene>
<organism evidence="2 3">
    <name type="scientific">Thiorhodococcus minor</name>
    <dbReference type="NCBI Taxonomy" id="57489"/>
    <lineage>
        <taxon>Bacteria</taxon>
        <taxon>Pseudomonadati</taxon>
        <taxon>Pseudomonadota</taxon>
        <taxon>Gammaproteobacteria</taxon>
        <taxon>Chromatiales</taxon>
        <taxon>Chromatiaceae</taxon>
        <taxon>Thiorhodococcus</taxon>
    </lineage>
</organism>
<comment type="caution">
    <text evidence="2">The sequence shown here is derived from an EMBL/GenBank/DDBJ whole genome shotgun (WGS) entry which is preliminary data.</text>
</comment>
<reference evidence="2 3" key="1">
    <citation type="submission" date="2020-02" db="EMBL/GenBank/DDBJ databases">
        <title>Genome sequences of Thiorhodococcus mannitoliphagus and Thiorhodococcus minor, purple sulfur photosynthetic bacteria in the gammaproteobacterial family, Chromatiaceae.</title>
        <authorList>
            <person name="Aviles F.A."/>
            <person name="Meyer T.E."/>
            <person name="Kyndt J.A."/>
        </authorList>
    </citation>
    <scope>NUCLEOTIDE SEQUENCE [LARGE SCALE GENOMIC DNA]</scope>
    <source>
        <strain evidence="2 3">DSM 11518</strain>
    </source>
</reference>
<keyword evidence="1" id="KW-0732">Signal</keyword>
<keyword evidence="3" id="KW-1185">Reference proteome</keyword>
<feature type="chain" id="PRO_5027013397" evidence="1">
    <location>
        <begin position="21"/>
        <end position="98"/>
    </location>
</feature>
<evidence type="ECO:0000256" key="1">
    <source>
        <dbReference type="SAM" id="SignalP"/>
    </source>
</evidence>
<evidence type="ECO:0000313" key="3">
    <source>
        <dbReference type="Proteomes" id="UP000483379"/>
    </source>
</evidence>
<evidence type="ECO:0000313" key="2">
    <source>
        <dbReference type="EMBL" id="NEV63648.1"/>
    </source>
</evidence>
<dbReference type="Proteomes" id="UP000483379">
    <property type="component" value="Unassembled WGS sequence"/>
</dbReference>
<protein>
    <submittedName>
        <fullName evidence="2">Uncharacterized protein</fullName>
    </submittedName>
</protein>
<sequence>MERGLPLLAALALAASPIHAELVEGGFQVVITMAGHDCAAIERTQPIATLASGDTLVGVACKGGDRYVVRIHKDNSISYMTPCSELKSRTGISCFGSR</sequence>
<feature type="signal peptide" evidence="1">
    <location>
        <begin position="1"/>
        <end position="20"/>
    </location>
</feature>
<name>A0A6M0K1L4_9GAMM</name>
<dbReference type="AlphaFoldDB" id="A0A6M0K1L4"/>